<dbReference type="PANTHER" id="PTHR36834">
    <property type="entry name" value="MEMBRANE PROTEIN-RELATED"/>
    <property type="match status" value="1"/>
</dbReference>
<feature type="transmembrane region" description="Helical" evidence="6">
    <location>
        <begin position="43"/>
        <end position="65"/>
    </location>
</feature>
<feature type="transmembrane region" description="Helical" evidence="6">
    <location>
        <begin position="176"/>
        <end position="198"/>
    </location>
</feature>
<evidence type="ECO:0000256" key="6">
    <source>
        <dbReference type="SAM" id="Phobius"/>
    </source>
</evidence>
<accession>A0ABT4DPH4</accession>
<keyword evidence="3 6" id="KW-1133">Transmembrane helix</keyword>
<feature type="transmembrane region" description="Helical" evidence="6">
    <location>
        <begin position="316"/>
        <end position="333"/>
    </location>
</feature>
<evidence type="ECO:0000256" key="1">
    <source>
        <dbReference type="ARBA" id="ARBA00004141"/>
    </source>
</evidence>
<evidence type="ECO:0000256" key="5">
    <source>
        <dbReference type="SAM" id="MobiDB-lite"/>
    </source>
</evidence>
<feature type="domain" description="VanZ-like" evidence="7">
    <location>
        <begin position="49"/>
        <end position="193"/>
    </location>
</feature>
<feature type="region of interest" description="Disordered" evidence="5">
    <location>
        <begin position="476"/>
        <end position="511"/>
    </location>
</feature>
<dbReference type="InterPro" id="IPR053150">
    <property type="entry name" value="Teicoplanin_resist-assoc"/>
</dbReference>
<evidence type="ECO:0000259" key="7">
    <source>
        <dbReference type="Pfam" id="PF04892"/>
    </source>
</evidence>
<feature type="domain" description="RDD" evidence="8">
    <location>
        <begin position="215"/>
        <end position="375"/>
    </location>
</feature>
<dbReference type="EMBL" id="JAMDLW010000006">
    <property type="protein sequence ID" value="MCY9519247.1"/>
    <property type="molecule type" value="Genomic_DNA"/>
</dbReference>
<dbReference type="Pfam" id="PF06271">
    <property type="entry name" value="RDD"/>
    <property type="match status" value="1"/>
</dbReference>
<feature type="transmembrane region" description="Helical" evidence="6">
    <location>
        <begin position="12"/>
        <end position="31"/>
    </location>
</feature>
<dbReference type="InterPro" id="IPR010432">
    <property type="entry name" value="RDD"/>
</dbReference>
<comment type="subcellular location">
    <subcellularLocation>
        <location evidence="1">Membrane</location>
        <topology evidence="1">Multi-pass membrane protein</topology>
    </subcellularLocation>
</comment>
<feature type="compositionally biased region" description="Basic and acidic residues" evidence="5">
    <location>
        <begin position="413"/>
        <end position="434"/>
    </location>
</feature>
<evidence type="ECO:0000256" key="4">
    <source>
        <dbReference type="ARBA" id="ARBA00023136"/>
    </source>
</evidence>
<evidence type="ECO:0000256" key="3">
    <source>
        <dbReference type="ARBA" id="ARBA00022989"/>
    </source>
</evidence>
<evidence type="ECO:0000259" key="8">
    <source>
        <dbReference type="Pfam" id="PF06271"/>
    </source>
</evidence>
<evidence type="ECO:0000313" key="10">
    <source>
        <dbReference type="Proteomes" id="UP001207626"/>
    </source>
</evidence>
<feature type="transmembrane region" description="Helical" evidence="6">
    <location>
        <begin position="219"/>
        <end position="241"/>
    </location>
</feature>
<keyword evidence="10" id="KW-1185">Reference proteome</keyword>
<comment type="caution">
    <text evidence="9">The sequence shown here is derived from an EMBL/GenBank/DDBJ whole genome shotgun (WGS) entry which is preliminary data.</text>
</comment>
<feature type="transmembrane region" description="Helical" evidence="6">
    <location>
        <begin position="261"/>
        <end position="278"/>
    </location>
</feature>
<dbReference type="InterPro" id="IPR006976">
    <property type="entry name" value="VanZ-like"/>
</dbReference>
<organism evidence="9 10">
    <name type="scientific">Paenibacillus apiarius</name>
    <dbReference type="NCBI Taxonomy" id="46240"/>
    <lineage>
        <taxon>Bacteria</taxon>
        <taxon>Bacillati</taxon>
        <taxon>Bacillota</taxon>
        <taxon>Bacilli</taxon>
        <taxon>Bacillales</taxon>
        <taxon>Paenibacillaceae</taxon>
        <taxon>Paenibacillus</taxon>
    </lineage>
</organism>
<proteinExistence type="predicted"/>
<dbReference type="RefSeq" id="WP_087433201.1">
    <property type="nucleotide sequence ID" value="NZ_JAMDLV010000064.1"/>
</dbReference>
<sequence>MNAYLFPIKSALITFPFAAFFLTLPFLIVQYRRYGYVNKVRSLVLYSMLLYFISAFYLVILPLPAQTHNCVERSSAVFEQLRPFQFIRDIVKESRVEWSHPSTYVYLLQERAFFQAAFNMVLTLPLGVYLRYYFRRSFLQTTVIALLVSLFFEVTQRTGLYGIYDCPYRLFDVDDLLLNTLGGMTGFLLAPLITYFLPRSHELDANVDLKSKPVGFIRRAIAVWLDSIVLSIVMGCVYIVYTALVYKESMANFDLINMNPIYLAAGIFIYFIVMPLFTEGKTFGKWVTRIHLQEDRLNSEEQQRVVSFIGLLKRYGLLYFGIGGINYVFWYVLNFNEVMDSPLIMVAIFLAWLIFNGVLFIHLLLHLFKKDKRLFYEKVSGTRNVITIPERMLRDMDVMPPHSDSGNETAEQEPDRSPDMASKECENEVPHLEEQEVPSASEIADAGAQQSERAEPEQLSKEEIIAQELARLKAKLGQSGSTLEGSGQDGAAHGGTQRTAGERPSDEDTGK</sequence>
<protein>
    <submittedName>
        <fullName evidence="9">VanZ family protein</fullName>
    </submittedName>
</protein>
<dbReference type="Pfam" id="PF04892">
    <property type="entry name" value="VanZ"/>
    <property type="match status" value="1"/>
</dbReference>
<evidence type="ECO:0000256" key="2">
    <source>
        <dbReference type="ARBA" id="ARBA00022692"/>
    </source>
</evidence>
<feature type="compositionally biased region" description="Basic and acidic residues" evidence="5">
    <location>
        <begin position="500"/>
        <end position="511"/>
    </location>
</feature>
<feature type="transmembrane region" description="Helical" evidence="6">
    <location>
        <begin position="345"/>
        <end position="368"/>
    </location>
</feature>
<keyword evidence="2 6" id="KW-0812">Transmembrane</keyword>
<evidence type="ECO:0000313" key="9">
    <source>
        <dbReference type="EMBL" id="MCY9519247.1"/>
    </source>
</evidence>
<keyword evidence="4 6" id="KW-0472">Membrane</keyword>
<feature type="transmembrane region" description="Helical" evidence="6">
    <location>
        <begin position="142"/>
        <end position="164"/>
    </location>
</feature>
<feature type="region of interest" description="Disordered" evidence="5">
    <location>
        <begin position="396"/>
        <end position="463"/>
    </location>
</feature>
<feature type="transmembrane region" description="Helical" evidence="6">
    <location>
        <begin position="112"/>
        <end position="130"/>
    </location>
</feature>
<dbReference type="PANTHER" id="PTHR36834:SF1">
    <property type="entry name" value="INTEGRAL MEMBRANE PROTEIN"/>
    <property type="match status" value="1"/>
</dbReference>
<dbReference type="Proteomes" id="UP001207626">
    <property type="component" value="Unassembled WGS sequence"/>
</dbReference>
<feature type="compositionally biased region" description="Basic and acidic residues" evidence="5">
    <location>
        <begin position="452"/>
        <end position="463"/>
    </location>
</feature>
<reference evidence="9 10" key="1">
    <citation type="submission" date="2022-05" db="EMBL/GenBank/DDBJ databases">
        <title>Genome Sequencing of Bee-Associated Microbes.</title>
        <authorList>
            <person name="Dunlap C."/>
        </authorList>
    </citation>
    <scope>NUCLEOTIDE SEQUENCE [LARGE SCALE GENOMIC DNA]</scope>
    <source>
        <strain evidence="9 10">NRRL NRS-1438</strain>
    </source>
</reference>
<gene>
    <name evidence="9" type="ORF">M5X09_06055</name>
</gene>
<name>A0ABT4DPH4_9BACL</name>